<protein>
    <submittedName>
        <fullName evidence="2">Uncharacterized protein</fullName>
    </submittedName>
</protein>
<name>A0AAD5M013_PARTN</name>
<reference evidence="2" key="1">
    <citation type="submission" date="2021-06" db="EMBL/GenBank/DDBJ databases">
        <title>Parelaphostrongylus tenuis whole genome reference sequence.</title>
        <authorList>
            <person name="Garwood T.J."/>
            <person name="Larsen P.A."/>
            <person name="Fountain-Jones N.M."/>
            <person name="Garbe J.R."/>
            <person name="Macchietto M.G."/>
            <person name="Kania S.A."/>
            <person name="Gerhold R.W."/>
            <person name="Richards J.E."/>
            <person name="Wolf T.M."/>
        </authorList>
    </citation>
    <scope>NUCLEOTIDE SEQUENCE</scope>
    <source>
        <strain evidence="2">MNPRO001-30</strain>
        <tissue evidence="2">Meninges</tissue>
    </source>
</reference>
<gene>
    <name evidence="2" type="ORF">KIN20_004017</name>
</gene>
<feature type="signal peptide" evidence="1">
    <location>
        <begin position="1"/>
        <end position="28"/>
    </location>
</feature>
<sequence length="178" mass="19820">MNILTNMIRHATGPIIILLVATISTVLGCDVMPPIQGSSRMFTAIGFTLPFAMAYAANPTVSTKLHNIQASEAAGQGFVRRLVMQTLSRSALLPDAVISTILGQHNGTIGYRRLRCNIARRLRLICEVVSPWLEPQRVLLATMAKFHHEALHRHDKTALLKRFLEAFPLRKMLIRLVS</sequence>
<comment type="caution">
    <text evidence="2">The sequence shown here is derived from an EMBL/GenBank/DDBJ whole genome shotgun (WGS) entry which is preliminary data.</text>
</comment>
<feature type="chain" id="PRO_5042175684" evidence="1">
    <location>
        <begin position="29"/>
        <end position="178"/>
    </location>
</feature>
<accession>A0AAD5M013</accession>
<organism evidence="2 3">
    <name type="scientific">Parelaphostrongylus tenuis</name>
    <name type="common">Meningeal worm</name>
    <dbReference type="NCBI Taxonomy" id="148309"/>
    <lineage>
        <taxon>Eukaryota</taxon>
        <taxon>Metazoa</taxon>
        <taxon>Ecdysozoa</taxon>
        <taxon>Nematoda</taxon>
        <taxon>Chromadorea</taxon>
        <taxon>Rhabditida</taxon>
        <taxon>Rhabditina</taxon>
        <taxon>Rhabditomorpha</taxon>
        <taxon>Strongyloidea</taxon>
        <taxon>Metastrongylidae</taxon>
        <taxon>Parelaphostrongylus</taxon>
    </lineage>
</organism>
<evidence type="ECO:0000256" key="1">
    <source>
        <dbReference type="SAM" id="SignalP"/>
    </source>
</evidence>
<dbReference type="Proteomes" id="UP001196413">
    <property type="component" value="Unassembled WGS sequence"/>
</dbReference>
<evidence type="ECO:0000313" key="2">
    <source>
        <dbReference type="EMBL" id="KAJ1348665.1"/>
    </source>
</evidence>
<evidence type="ECO:0000313" key="3">
    <source>
        <dbReference type="Proteomes" id="UP001196413"/>
    </source>
</evidence>
<dbReference type="AlphaFoldDB" id="A0AAD5M013"/>
<dbReference type="EMBL" id="JAHQIW010000538">
    <property type="protein sequence ID" value="KAJ1348665.1"/>
    <property type="molecule type" value="Genomic_DNA"/>
</dbReference>
<keyword evidence="3" id="KW-1185">Reference proteome</keyword>
<keyword evidence="1" id="KW-0732">Signal</keyword>
<proteinExistence type="predicted"/>